<evidence type="ECO:0000313" key="3">
    <source>
        <dbReference type="Proteomes" id="UP000292052"/>
    </source>
</evidence>
<comment type="caution">
    <text evidence="2">The sequence shown here is derived from an EMBL/GenBank/DDBJ whole genome shotgun (WGS) entry which is preliminary data.</text>
</comment>
<dbReference type="STRING" id="1661398.A0A482W2N0"/>
<keyword evidence="2" id="KW-0418">Kinase</keyword>
<dbReference type="PANTHER" id="PTHR11012">
    <property type="entry name" value="PROTEIN KINASE-LIKE DOMAIN-CONTAINING"/>
    <property type="match status" value="1"/>
</dbReference>
<dbReference type="Proteomes" id="UP000292052">
    <property type="component" value="Unassembled WGS sequence"/>
</dbReference>
<dbReference type="SMART" id="SM00587">
    <property type="entry name" value="CHK"/>
    <property type="match status" value="1"/>
</dbReference>
<dbReference type="Pfam" id="PF02958">
    <property type="entry name" value="EcKL"/>
    <property type="match status" value="1"/>
</dbReference>
<dbReference type="AlphaFoldDB" id="A0A482W2N0"/>
<keyword evidence="3" id="KW-1185">Reference proteome</keyword>
<evidence type="ECO:0000313" key="2">
    <source>
        <dbReference type="EMBL" id="RZC39235.1"/>
    </source>
</evidence>
<dbReference type="OrthoDB" id="191037at2759"/>
<proteinExistence type="predicted"/>
<evidence type="ECO:0000259" key="1">
    <source>
        <dbReference type="SMART" id="SM00587"/>
    </source>
</evidence>
<accession>A0A482W2N0</accession>
<gene>
    <name evidence="2" type="ORF">BDFB_009385</name>
</gene>
<dbReference type="InterPro" id="IPR015897">
    <property type="entry name" value="CHK_kinase-like"/>
</dbReference>
<dbReference type="SUPFAM" id="SSF56112">
    <property type="entry name" value="Protein kinase-like (PK-like)"/>
    <property type="match status" value="1"/>
</dbReference>
<dbReference type="EMBL" id="QDEB01036225">
    <property type="protein sequence ID" value="RZC39235.1"/>
    <property type="molecule type" value="Genomic_DNA"/>
</dbReference>
<dbReference type="PANTHER" id="PTHR11012:SF55">
    <property type="entry name" value="BHLH DOMAIN-CONTAINING PROTEIN"/>
    <property type="match status" value="1"/>
</dbReference>
<name>A0A482W2N0_ASBVE</name>
<protein>
    <submittedName>
        <fullName evidence="2">EcKinase domain containing protein</fullName>
    </submittedName>
</protein>
<sequence length="397" mass="45606">MNVNEIKNIENIIPLDEGEKIIKQTVNRLTAPGENYGSLMLSVDITVETQDGEMKEINAVAKMVPPNEFIQKIFNTQVTFRNEIGFYKNIVPTLQNFQREHGVQEVIDFSSKYIGSRINLKDDNTQVDSDAVLLLENLKLSNFKNLERTEGFDLDVSKLVIKDLAYLHGVSLALKLQKPDVFENEVKRFLTTLKMDDSEGAEQMKAKIRKLIESVDGCKPFVSRVMKAIDQPPNLQPREPFATISHNDVWVNNTMIQLDRKKPIKNKLVDFQVCNYGSPAKDLLFFLFSSVKNHILEKHYNDLVQFYHRTFTSVLKELKCDTTQFSFGAFEKELDYEARNSQFGHIVFMCFPIFAPKGSVKDIAELLPGEFSDGPPTELHKQKLAFVIKEFIKRNWI</sequence>
<reference evidence="2 3" key="1">
    <citation type="submission" date="2017-03" db="EMBL/GenBank/DDBJ databases">
        <title>Genome of the blue death feigning beetle - Asbolus verrucosus.</title>
        <authorList>
            <person name="Rider S.D."/>
        </authorList>
    </citation>
    <scope>NUCLEOTIDE SEQUENCE [LARGE SCALE GENOMIC DNA]</scope>
    <source>
        <strain evidence="2">Butters</strain>
        <tissue evidence="2">Head and leg muscle</tissue>
    </source>
</reference>
<feature type="domain" description="CHK kinase-like" evidence="1">
    <location>
        <begin position="133"/>
        <end position="317"/>
    </location>
</feature>
<keyword evidence="2" id="KW-0808">Transferase</keyword>
<organism evidence="2 3">
    <name type="scientific">Asbolus verrucosus</name>
    <name type="common">Desert ironclad beetle</name>
    <dbReference type="NCBI Taxonomy" id="1661398"/>
    <lineage>
        <taxon>Eukaryota</taxon>
        <taxon>Metazoa</taxon>
        <taxon>Ecdysozoa</taxon>
        <taxon>Arthropoda</taxon>
        <taxon>Hexapoda</taxon>
        <taxon>Insecta</taxon>
        <taxon>Pterygota</taxon>
        <taxon>Neoptera</taxon>
        <taxon>Endopterygota</taxon>
        <taxon>Coleoptera</taxon>
        <taxon>Polyphaga</taxon>
        <taxon>Cucujiformia</taxon>
        <taxon>Tenebrionidae</taxon>
        <taxon>Pimeliinae</taxon>
        <taxon>Asbolus</taxon>
    </lineage>
</organism>
<dbReference type="InterPro" id="IPR011009">
    <property type="entry name" value="Kinase-like_dom_sf"/>
</dbReference>
<dbReference type="GO" id="GO:0016301">
    <property type="term" value="F:kinase activity"/>
    <property type="evidence" value="ECO:0007669"/>
    <property type="project" value="UniProtKB-KW"/>
</dbReference>
<dbReference type="InterPro" id="IPR004119">
    <property type="entry name" value="EcKL"/>
</dbReference>
<dbReference type="Gene3D" id="3.90.1200.10">
    <property type="match status" value="1"/>
</dbReference>